<evidence type="ECO:0000313" key="1">
    <source>
        <dbReference type="EMBL" id="DAF58298.1"/>
    </source>
</evidence>
<sequence>MTAQELIKKYDISLQMGFSGEGFVPTGKLRVNLAADARKNGDFNTIVSMKPEIMHILTENWEAESKVCRERQEKINAIPGLTEIQNAMDDLRRWNAEFEKSFDDVGGLGVRQMPKYDFDTLNTKYPRAAAYLKAKGYADAANYAKAAAGRKAVEKIINGEDHEKALRVMEAEWSAYCEAHMWD</sequence>
<name>A0A8S5T6A2_9CAUD</name>
<organism evidence="1">
    <name type="scientific">Siphoviridae sp. ct5MO18</name>
    <dbReference type="NCBI Taxonomy" id="2827779"/>
    <lineage>
        <taxon>Viruses</taxon>
        <taxon>Duplodnaviria</taxon>
        <taxon>Heunggongvirae</taxon>
        <taxon>Uroviricota</taxon>
        <taxon>Caudoviricetes</taxon>
    </lineage>
</organism>
<accession>A0A8S5T6A2</accession>
<dbReference type="EMBL" id="BK032749">
    <property type="protein sequence ID" value="DAF58298.1"/>
    <property type="molecule type" value="Genomic_DNA"/>
</dbReference>
<proteinExistence type="predicted"/>
<reference evidence="1" key="1">
    <citation type="journal article" date="2021" name="Proc. Natl. Acad. Sci. U.S.A.">
        <title>A Catalog of Tens of Thousands of Viruses from Human Metagenomes Reveals Hidden Associations with Chronic Diseases.</title>
        <authorList>
            <person name="Tisza M.J."/>
            <person name="Buck C.B."/>
        </authorList>
    </citation>
    <scope>NUCLEOTIDE SEQUENCE</scope>
    <source>
        <strain evidence="1">Ct5MO18</strain>
    </source>
</reference>
<protein>
    <submittedName>
        <fullName evidence="1">Uncharacterized protein</fullName>
    </submittedName>
</protein>